<evidence type="ECO:0000313" key="3">
    <source>
        <dbReference type="Proteomes" id="UP000198305"/>
    </source>
</evidence>
<reference evidence="3" key="1">
    <citation type="submission" date="2017-06" db="EMBL/GenBank/DDBJ databases">
        <authorList>
            <person name="Varghese N."/>
            <person name="Submissions S."/>
        </authorList>
    </citation>
    <scope>NUCLEOTIDE SEQUENCE [LARGE SCALE GENOMIC DNA]</scope>
    <source>
        <strain evidence="3">Ca-68</strain>
    </source>
</reference>
<evidence type="ECO:0000256" key="1">
    <source>
        <dbReference type="SAM" id="Coils"/>
    </source>
</evidence>
<name>A0A239ACF9_9PROT</name>
<organism evidence="2 3">
    <name type="scientific">Methylobacillus rhizosphaerae</name>
    <dbReference type="NCBI Taxonomy" id="551994"/>
    <lineage>
        <taxon>Bacteria</taxon>
        <taxon>Pseudomonadati</taxon>
        <taxon>Pseudomonadota</taxon>
        <taxon>Betaproteobacteria</taxon>
        <taxon>Nitrosomonadales</taxon>
        <taxon>Methylophilaceae</taxon>
        <taxon>Methylobacillus</taxon>
    </lineage>
</organism>
<dbReference type="EMBL" id="FZOA01000007">
    <property type="protein sequence ID" value="SNR93239.1"/>
    <property type="molecule type" value="Genomic_DNA"/>
</dbReference>
<accession>A0A239ACF9</accession>
<keyword evidence="1" id="KW-0175">Coiled coil</keyword>
<keyword evidence="3" id="KW-1185">Reference proteome</keyword>
<evidence type="ECO:0000313" key="2">
    <source>
        <dbReference type="EMBL" id="SNR93239.1"/>
    </source>
</evidence>
<gene>
    <name evidence="2" type="ORF">SAMN05192560_1812</name>
</gene>
<feature type="coiled-coil region" evidence="1">
    <location>
        <begin position="1"/>
        <end position="35"/>
    </location>
</feature>
<sequence length="78" mass="8564">MAAIDTKREKLQQKISALTEQLQALEQKPAQLNRQSDGMPELIAAFDAVVKTNKVAAVDVFEVLLKAKRTGLTLTKKA</sequence>
<dbReference type="OrthoDB" id="8537500at2"/>
<dbReference type="Proteomes" id="UP000198305">
    <property type="component" value="Unassembled WGS sequence"/>
</dbReference>
<protein>
    <submittedName>
        <fullName evidence="2">Uncharacterized protein</fullName>
    </submittedName>
</protein>
<dbReference type="RefSeq" id="WP_089375900.1">
    <property type="nucleotide sequence ID" value="NZ_FZOA01000007.1"/>
</dbReference>
<dbReference type="AlphaFoldDB" id="A0A239ACF9"/>
<proteinExistence type="predicted"/>